<dbReference type="Pfam" id="PF02277">
    <property type="entry name" value="DBI_PRT"/>
    <property type="match status" value="1"/>
</dbReference>
<dbReference type="GO" id="GO:0009236">
    <property type="term" value="P:cobalamin biosynthetic process"/>
    <property type="evidence" value="ECO:0007669"/>
    <property type="project" value="UniProtKB-UniRule"/>
</dbReference>
<gene>
    <name evidence="10" type="ORF">OM33_10085</name>
</gene>
<proteinExistence type="inferred from homology"/>
<evidence type="ECO:0000256" key="2">
    <source>
        <dbReference type="ARBA" id="ARBA00007110"/>
    </source>
</evidence>
<dbReference type="PANTHER" id="PTHR43463">
    <property type="entry name" value="NICOTINATE-NUCLEOTIDE--DIMETHYLBENZIMIDAZOLE PHOSPHORIBOSYLTRANSFERASE"/>
    <property type="match status" value="1"/>
</dbReference>
<dbReference type="AlphaFoldDB" id="A0A0A7EIH4"/>
<dbReference type="GO" id="GO:0008939">
    <property type="term" value="F:nicotinate-nucleotide-dimethylbenzimidazole phosphoribosyltransferase activity"/>
    <property type="evidence" value="ECO:0007669"/>
    <property type="project" value="UniProtKB-UniRule"/>
</dbReference>
<dbReference type="InterPro" id="IPR023195">
    <property type="entry name" value="Nict_dMeBzImd_PRibTrfase_N"/>
</dbReference>
<keyword evidence="6 10" id="KW-0328">Glycosyltransferase</keyword>
<dbReference type="EC" id="2.4.2.21" evidence="3 9"/>
<sequence length="346" mass="37145">MAKKALEIQMSKELELTEIIQNTIKGKIKPIGSLGKLETLAQQIASVQVTSSNNNKLQIHNPHLLIFAGDHGIAKHNVSIAPSDVTTLMVNCFLTGKAAINSFIKDSDWQLNVVDCGIQTELPQHKHLINARLGNVCGDISEESALTLAQLAEAKSNAEPLISDLDTNLIGMGEMGIGNTSPASALFAKLFNLDVNDVVGVGTGINDKQLMHKQALIAKAIARVETQEPCEILRQLGSFEIATMTFAMLAAFKHNKLIIVDGFIVTASAAIALAIEPKLKSHLVFAHVSNEAAHKRILEKLNVSPLLDLSLRLGEGTGAALSLPLIQAAINFYNHMASFEDLGISL</sequence>
<comment type="pathway">
    <text evidence="1">Nucleoside biosynthesis; alpha-ribazole biosynthesis; alpha-ribazole from 5,6-dimethylbenzimidazole: step 1/2.</text>
</comment>
<dbReference type="Proteomes" id="UP000030341">
    <property type="component" value="Chromosome 1"/>
</dbReference>
<dbReference type="SUPFAM" id="SSF52733">
    <property type="entry name" value="Nicotinate mononucleotide:5,6-dimethylbenzimidazole phosphoribosyltransferase (CobT)"/>
    <property type="match status" value="1"/>
</dbReference>
<dbReference type="CDD" id="cd02439">
    <property type="entry name" value="DMB-PRT_CobT"/>
    <property type="match status" value="1"/>
</dbReference>
<evidence type="ECO:0000313" key="10">
    <source>
        <dbReference type="EMBL" id="AIY66348.1"/>
    </source>
</evidence>
<evidence type="ECO:0000256" key="5">
    <source>
        <dbReference type="ARBA" id="ARBA00022573"/>
    </source>
</evidence>
<evidence type="ECO:0000256" key="6">
    <source>
        <dbReference type="ARBA" id="ARBA00022676"/>
    </source>
</evidence>
<keyword evidence="7 10" id="KW-0808">Transferase</keyword>
<accession>A0A0A7EIH4</accession>
<dbReference type="STRING" id="1348114.OM33_10085"/>
<keyword evidence="11" id="KW-1185">Reference proteome</keyword>
<protein>
    <recommendedName>
        <fullName evidence="4 9">Nicotinate-nucleotide--dimethylbenzimidazole phosphoribosyltransferase</fullName>
        <ecNumber evidence="3 9">2.4.2.21</ecNumber>
    </recommendedName>
</protein>
<dbReference type="InterPro" id="IPR017846">
    <property type="entry name" value="Nict_dMeBzImd_PRibTrfase_bact"/>
</dbReference>
<reference evidence="10 11" key="1">
    <citation type="submission" date="2014-11" db="EMBL/GenBank/DDBJ databases">
        <title>Complete Genome Sequence of Pseudoalteromonas sp. Strain OCN003 Isolated from Kaneohe Bay, Oahu, Hawaii.</title>
        <authorList>
            <person name="Beurmann S."/>
            <person name="Videau P."/>
            <person name="Ushijima B."/>
            <person name="Smith A.M."/>
            <person name="Aeby G.S."/>
            <person name="Callahan S.M."/>
            <person name="Belcaid M."/>
        </authorList>
    </citation>
    <scope>NUCLEOTIDE SEQUENCE [LARGE SCALE GENOMIC DNA]</scope>
    <source>
        <strain evidence="10 11">OCN003</strain>
    </source>
</reference>
<evidence type="ECO:0000256" key="9">
    <source>
        <dbReference type="NCBIfam" id="TIGR03160"/>
    </source>
</evidence>
<dbReference type="PANTHER" id="PTHR43463:SF1">
    <property type="entry name" value="NICOTINATE-NUCLEOTIDE--DIMETHYLBENZIMIDAZOLE PHOSPHORIBOSYLTRANSFERASE"/>
    <property type="match status" value="1"/>
</dbReference>
<evidence type="ECO:0000313" key="11">
    <source>
        <dbReference type="Proteomes" id="UP000030341"/>
    </source>
</evidence>
<dbReference type="FunFam" id="3.40.50.10210:FF:000001">
    <property type="entry name" value="Nicotinate-nucleotide--dimethylbenzimidazole phosphoribosyltransferase"/>
    <property type="match status" value="1"/>
</dbReference>
<evidence type="ECO:0000256" key="1">
    <source>
        <dbReference type="ARBA" id="ARBA00005049"/>
    </source>
</evidence>
<dbReference type="KEGG" id="pseo:OM33_10085"/>
<dbReference type="RefSeq" id="WP_038643248.1">
    <property type="nucleotide sequence ID" value="NZ_CP009888.1"/>
</dbReference>
<evidence type="ECO:0000256" key="8">
    <source>
        <dbReference type="ARBA" id="ARBA00047340"/>
    </source>
</evidence>
<keyword evidence="5" id="KW-0169">Cobalamin biosynthesis</keyword>
<dbReference type="HOGENOM" id="CLU_002982_0_0_6"/>
<comment type="similarity">
    <text evidence="2">Belongs to the CobT family.</text>
</comment>
<organism evidence="10 11">
    <name type="scientific">Pseudoalteromonas piratica</name>
    <dbReference type="NCBI Taxonomy" id="1348114"/>
    <lineage>
        <taxon>Bacteria</taxon>
        <taxon>Pseudomonadati</taxon>
        <taxon>Pseudomonadota</taxon>
        <taxon>Gammaproteobacteria</taxon>
        <taxon>Alteromonadales</taxon>
        <taxon>Pseudoalteromonadaceae</taxon>
        <taxon>Pseudoalteromonas</taxon>
    </lineage>
</organism>
<name>A0A0A7EIH4_9GAMM</name>
<dbReference type="UniPathway" id="UPA00061">
    <property type="reaction ID" value="UER00516"/>
</dbReference>
<dbReference type="NCBIfam" id="NF000996">
    <property type="entry name" value="PRK00105.1"/>
    <property type="match status" value="1"/>
</dbReference>
<dbReference type="InterPro" id="IPR003200">
    <property type="entry name" value="Nict_dMeBzImd_PRibTrfase"/>
</dbReference>
<dbReference type="NCBIfam" id="TIGR03160">
    <property type="entry name" value="cobT_DBIPRT"/>
    <property type="match status" value="1"/>
</dbReference>
<dbReference type="eggNOG" id="COG2038">
    <property type="taxonomic scope" value="Bacteria"/>
</dbReference>
<evidence type="ECO:0000256" key="7">
    <source>
        <dbReference type="ARBA" id="ARBA00022679"/>
    </source>
</evidence>
<dbReference type="InterPro" id="IPR036087">
    <property type="entry name" value="Nict_dMeBzImd_PRibTrfase_sf"/>
</dbReference>
<dbReference type="Gene3D" id="3.40.50.10210">
    <property type="match status" value="1"/>
</dbReference>
<dbReference type="EMBL" id="CP009888">
    <property type="protein sequence ID" value="AIY66348.1"/>
    <property type="molecule type" value="Genomic_DNA"/>
</dbReference>
<dbReference type="Gene3D" id="1.10.1610.10">
    <property type="match status" value="1"/>
</dbReference>
<comment type="catalytic activity">
    <reaction evidence="8">
        <text>5,6-dimethylbenzimidazole + nicotinate beta-D-ribonucleotide = alpha-ribazole 5'-phosphate + nicotinate + H(+)</text>
        <dbReference type="Rhea" id="RHEA:11196"/>
        <dbReference type="ChEBI" id="CHEBI:15378"/>
        <dbReference type="ChEBI" id="CHEBI:15890"/>
        <dbReference type="ChEBI" id="CHEBI:32544"/>
        <dbReference type="ChEBI" id="CHEBI:57502"/>
        <dbReference type="ChEBI" id="CHEBI:57918"/>
        <dbReference type="EC" id="2.4.2.21"/>
    </reaction>
</comment>
<evidence type="ECO:0000256" key="3">
    <source>
        <dbReference type="ARBA" id="ARBA00011991"/>
    </source>
</evidence>
<dbReference type="OrthoDB" id="9781491at2"/>
<evidence type="ECO:0000256" key="4">
    <source>
        <dbReference type="ARBA" id="ARBA00015486"/>
    </source>
</evidence>